<feature type="domain" description="Reverse transcriptase" evidence="1">
    <location>
        <begin position="1"/>
        <end position="56"/>
    </location>
</feature>
<dbReference type="PROSITE" id="PS50878">
    <property type="entry name" value="RT_POL"/>
    <property type="match status" value="1"/>
</dbReference>
<dbReference type="EMBL" id="JAHQIW010003091">
    <property type="protein sequence ID" value="KAJ1357302.1"/>
    <property type="molecule type" value="Genomic_DNA"/>
</dbReference>
<sequence length="56" mass="6371">MGQRLAPSLAIAFMYKVEAPLLARGHLLYCRYIDDCFIVCSTQEETDKCSEVLNED</sequence>
<dbReference type="AlphaFoldDB" id="A0AAD5MEV1"/>
<dbReference type="Proteomes" id="UP001196413">
    <property type="component" value="Unassembled WGS sequence"/>
</dbReference>
<accession>A0AAD5MEV1</accession>
<evidence type="ECO:0000313" key="2">
    <source>
        <dbReference type="EMBL" id="KAJ1357302.1"/>
    </source>
</evidence>
<gene>
    <name evidence="2" type="ORF">KIN20_015428</name>
</gene>
<evidence type="ECO:0000313" key="3">
    <source>
        <dbReference type="Proteomes" id="UP001196413"/>
    </source>
</evidence>
<protein>
    <recommendedName>
        <fullName evidence="1">Reverse transcriptase domain-containing protein</fullName>
    </recommendedName>
</protein>
<dbReference type="InterPro" id="IPR000477">
    <property type="entry name" value="RT_dom"/>
</dbReference>
<keyword evidence="3" id="KW-1185">Reference proteome</keyword>
<evidence type="ECO:0000259" key="1">
    <source>
        <dbReference type="PROSITE" id="PS50878"/>
    </source>
</evidence>
<dbReference type="Pfam" id="PF00078">
    <property type="entry name" value="RVT_1"/>
    <property type="match status" value="1"/>
</dbReference>
<name>A0AAD5MEV1_PARTN</name>
<reference evidence="2" key="1">
    <citation type="submission" date="2021-06" db="EMBL/GenBank/DDBJ databases">
        <title>Parelaphostrongylus tenuis whole genome reference sequence.</title>
        <authorList>
            <person name="Garwood T.J."/>
            <person name="Larsen P.A."/>
            <person name="Fountain-Jones N.M."/>
            <person name="Garbe J.R."/>
            <person name="Macchietto M.G."/>
            <person name="Kania S.A."/>
            <person name="Gerhold R.W."/>
            <person name="Richards J.E."/>
            <person name="Wolf T.M."/>
        </authorList>
    </citation>
    <scope>NUCLEOTIDE SEQUENCE</scope>
    <source>
        <strain evidence="2">MNPRO001-30</strain>
        <tissue evidence="2">Meninges</tissue>
    </source>
</reference>
<organism evidence="2 3">
    <name type="scientific">Parelaphostrongylus tenuis</name>
    <name type="common">Meningeal worm</name>
    <dbReference type="NCBI Taxonomy" id="148309"/>
    <lineage>
        <taxon>Eukaryota</taxon>
        <taxon>Metazoa</taxon>
        <taxon>Ecdysozoa</taxon>
        <taxon>Nematoda</taxon>
        <taxon>Chromadorea</taxon>
        <taxon>Rhabditida</taxon>
        <taxon>Rhabditina</taxon>
        <taxon>Rhabditomorpha</taxon>
        <taxon>Strongyloidea</taxon>
        <taxon>Metastrongylidae</taxon>
        <taxon>Parelaphostrongylus</taxon>
    </lineage>
</organism>
<comment type="caution">
    <text evidence="2">The sequence shown here is derived from an EMBL/GenBank/DDBJ whole genome shotgun (WGS) entry which is preliminary data.</text>
</comment>
<proteinExistence type="predicted"/>